<accession>A0AA91TPQ1</accession>
<keyword evidence="1" id="KW-0472">Membrane</keyword>
<evidence type="ECO:0000313" key="3">
    <source>
        <dbReference type="Proteomes" id="UP000216961"/>
    </source>
</evidence>
<reference evidence="2 3" key="1">
    <citation type="submission" date="2017-07" db="EMBL/GenBank/DDBJ databases">
        <title>Isolation and whole genome analysis of endospore-forming bacteria from heroin.</title>
        <authorList>
            <person name="Kalinowski J."/>
            <person name="Ahrens B."/>
            <person name="Al-Dilaimi A."/>
            <person name="Winkler A."/>
            <person name="Wibberg D."/>
            <person name="Schleenbecker U."/>
            <person name="Ruckert C."/>
            <person name="Wolfel R."/>
            <person name="Grass G."/>
        </authorList>
    </citation>
    <scope>NUCLEOTIDE SEQUENCE [LARGE SCALE GENOMIC DNA]</scope>
    <source>
        <strain evidence="2 3">7521-2</strain>
    </source>
</reference>
<proteinExistence type="predicted"/>
<protein>
    <submittedName>
        <fullName evidence="2">Uncharacterized protein</fullName>
    </submittedName>
</protein>
<gene>
    <name evidence="2" type="ORF">CHH57_17585</name>
</gene>
<feature type="transmembrane region" description="Helical" evidence="1">
    <location>
        <begin position="20"/>
        <end position="39"/>
    </location>
</feature>
<evidence type="ECO:0000256" key="1">
    <source>
        <dbReference type="SAM" id="Phobius"/>
    </source>
</evidence>
<dbReference type="AlphaFoldDB" id="A0AA91TPQ1"/>
<feature type="transmembrane region" description="Helical" evidence="1">
    <location>
        <begin position="45"/>
        <end position="67"/>
    </location>
</feature>
<keyword evidence="1" id="KW-0812">Transmembrane</keyword>
<sequence length="72" mass="8458">MFFRKMSNSEEANWRKGTIAGFYVYLLLLFVNYTSSLFFQKEPFSTTIIFWSGLLVAFGLDFILNLLSRKNN</sequence>
<organism evidence="2 3">
    <name type="scientific">Niallia circulans</name>
    <name type="common">Bacillus circulans</name>
    <dbReference type="NCBI Taxonomy" id="1397"/>
    <lineage>
        <taxon>Bacteria</taxon>
        <taxon>Bacillati</taxon>
        <taxon>Bacillota</taxon>
        <taxon>Bacilli</taxon>
        <taxon>Bacillales</taxon>
        <taxon>Bacillaceae</taxon>
        <taxon>Niallia</taxon>
    </lineage>
</organism>
<dbReference type="Proteomes" id="UP000216961">
    <property type="component" value="Unassembled WGS sequence"/>
</dbReference>
<dbReference type="RefSeq" id="WP_095332263.1">
    <property type="nucleotide sequence ID" value="NZ_NPBQ01000106.1"/>
</dbReference>
<dbReference type="EMBL" id="NPBQ01000106">
    <property type="protein sequence ID" value="PAD81870.1"/>
    <property type="molecule type" value="Genomic_DNA"/>
</dbReference>
<keyword evidence="1" id="KW-1133">Transmembrane helix</keyword>
<name>A0AA91TPQ1_NIACI</name>
<evidence type="ECO:0000313" key="2">
    <source>
        <dbReference type="EMBL" id="PAD81870.1"/>
    </source>
</evidence>
<comment type="caution">
    <text evidence="2">The sequence shown here is derived from an EMBL/GenBank/DDBJ whole genome shotgun (WGS) entry which is preliminary data.</text>
</comment>